<comment type="caution">
    <text evidence="1">The sequence shown here is derived from an EMBL/GenBank/DDBJ whole genome shotgun (WGS) entry which is preliminary data.</text>
</comment>
<sequence length="201" mass="21860">MQKKRPMGRPKKDPLEKGEQFSIRLGTARKMELELLARDLGVSLSQAVDYAIKQLGSTHLIDGVPLGDAAQRGLSQLQQLLLRGLPVPSGKAIDIVFLALAHGLAKRSPAAFRALTVPESLRTDEEVFFIQAVEALHRSDEGRKVLAAYIGASPPANLDDLFSEARQAMAIGVDAETLVEFKLNSDDPFNGLNTEPYEGDL</sequence>
<protein>
    <submittedName>
        <fullName evidence="1">Uncharacterized protein</fullName>
    </submittedName>
</protein>
<accession>A0A261RR50</accession>
<dbReference type="AlphaFoldDB" id="A0A261RR50"/>
<reference evidence="2" key="1">
    <citation type="submission" date="2017-05" db="EMBL/GenBank/DDBJ databases">
        <title>Complete and WGS of Bordetella genogroups.</title>
        <authorList>
            <person name="Spilker T."/>
            <person name="Lipuma J."/>
        </authorList>
    </citation>
    <scope>NUCLEOTIDE SEQUENCE [LARGE SCALE GENOMIC DNA]</scope>
    <source>
        <strain evidence="2">AU18089</strain>
    </source>
</reference>
<dbReference type="EMBL" id="NEVK01000001">
    <property type="protein sequence ID" value="OZI27536.1"/>
    <property type="molecule type" value="Genomic_DNA"/>
</dbReference>
<name>A0A261RR50_9BORD</name>
<evidence type="ECO:0000313" key="2">
    <source>
        <dbReference type="Proteomes" id="UP000216947"/>
    </source>
</evidence>
<organism evidence="1 2">
    <name type="scientific">Bordetella genomosp. 7</name>
    <dbReference type="NCBI Taxonomy" id="1416805"/>
    <lineage>
        <taxon>Bacteria</taxon>
        <taxon>Pseudomonadati</taxon>
        <taxon>Pseudomonadota</taxon>
        <taxon>Betaproteobacteria</taxon>
        <taxon>Burkholderiales</taxon>
        <taxon>Alcaligenaceae</taxon>
        <taxon>Bordetella</taxon>
    </lineage>
</organism>
<gene>
    <name evidence="1" type="ORF">CAL19_02070</name>
</gene>
<dbReference type="Proteomes" id="UP000216947">
    <property type="component" value="Unassembled WGS sequence"/>
</dbReference>
<evidence type="ECO:0000313" key="1">
    <source>
        <dbReference type="EMBL" id="OZI27536.1"/>
    </source>
</evidence>
<keyword evidence="2" id="KW-1185">Reference proteome</keyword>
<proteinExistence type="predicted"/>